<dbReference type="GO" id="GO:0016747">
    <property type="term" value="F:acyltransferase activity, transferring groups other than amino-acyl groups"/>
    <property type="evidence" value="ECO:0007669"/>
    <property type="project" value="InterPro"/>
</dbReference>
<dbReference type="Proteomes" id="UP000238322">
    <property type="component" value="Unassembled WGS sequence"/>
</dbReference>
<dbReference type="InterPro" id="IPR016181">
    <property type="entry name" value="Acyl_CoA_acyltransferase"/>
</dbReference>
<feature type="domain" description="N-acetyltransferase" evidence="3">
    <location>
        <begin position="12"/>
        <end position="162"/>
    </location>
</feature>
<dbReference type="EMBL" id="PUHY01000010">
    <property type="protein sequence ID" value="PQO34343.1"/>
    <property type="molecule type" value="Genomic_DNA"/>
</dbReference>
<accession>A0A2S8FQ69</accession>
<dbReference type="InterPro" id="IPR050680">
    <property type="entry name" value="YpeA/RimI_acetyltransf"/>
</dbReference>
<comment type="caution">
    <text evidence="4">The sequence shown here is derived from an EMBL/GenBank/DDBJ whole genome shotgun (WGS) entry which is preliminary data.</text>
</comment>
<dbReference type="CDD" id="cd04301">
    <property type="entry name" value="NAT_SF"/>
    <property type="match status" value="1"/>
</dbReference>
<organism evidence="4 5">
    <name type="scientific">Blastopirellula marina</name>
    <dbReference type="NCBI Taxonomy" id="124"/>
    <lineage>
        <taxon>Bacteria</taxon>
        <taxon>Pseudomonadati</taxon>
        <taxon>Planctomycetota</taxon>
        <taxon>Planctomycetia</taxon>
        <taxon>Pirellulales</taxon>
        <taxon>Pirellulaceae</taxon>
        <taxon>Blastopirellula</taxon>
    </lineage>
</organism>
<dbReference type="OrthoDB" id="9792929at2"/>
<reference evidence="4 5" key="1">
    <citation type="submission" date="2018-02" db="EMBL/GenBank/DDBJ databases">
        <title>Comparative genomes isolates from brazilian mangrove.</title>
        <authorList>
            <person name="Araujo J.E."/>
            <person name="Taketani R.G."/>
            <person name="Silva M.C.P."/>
            <person name="Loureco M.V."/>
            <person name="Andreote F.D."/>
        </authorList>
    </citation>
    <scope>NUCLEOTIDE SEQUENCE [LARGE SCALE GENOMIC DNA]</scope>
    <source>
        <strain evidence="4 5">Hex-1 MGV</strain>
    </source>
</reference>
<gene>
    <name evidence="4" type="ORF">C5Y83_12500</name>
</gene>
<dbReference type="PANTHER" id="PTHR43420">
    <property type="entry name" value="ACETYLTRANSFERASE"/>
    <property type="match status" value="1"/>
</dbReference>
<dbReference type="Gene3D" id="3.40.630.30">
    <property type="match status" value="1"/>
</dbReference>
<sequence>MSQTFSGTLHPIDLSDPQHANAVLSLLDEYARDPMGDGAPLPDYVKQNLIPRLSHIDTFRGLLAEIEGKFVGMAVCYLGFSTFKAKPLINIHDLCVSPSARGQGVGTALLEGVDNLARQYGCACVTLEVRADNRARNLYLRHGFDPGDPKTDAMSFWKKPIDG</sequence>
<keyword evidence="1 4" id="KW-0808">Transferase</keyword>
<evidence type="ECO:0000259" key="3">
    <source>
        <dbReference type="PROSITE" id="PS51186"/>
    </source>
</evidence>
<evidence type="ECO:0000256" key="2">
    <source>
        <dbReference type="ARBA" id="ARBA00023315"/>
    </source>
</evidence>
<dbReference type="RefSeq" id="WP_105330074.1">
    <property type="nucleotide sequence ID" value="NZ_PUHY01000010.1"/>
</dbReference>
<dbReference type="SUPFAM" id="SSF55729">
    <property type="entry name" value="Acyl-CoA N-acyltransferases (Nat)"/>
    <property type="match status" value="1"/>
</dbReference>
<evidence type="ECO:0000313" key="4">
    <source>
        <dbReference type="EMBL" id="PQO34343.1"/>
    </source>
</evidence>
<dbReference type="InterPro" id="IPR000182">
    <property type="entry name" value="GNAT_dom"/>
</dbReference>
<protein>
    <submittedName>
        <fullName evidence="4">GNAT family N-acetyltransferase</fullName>
    </submittedName>
</protein>
<evidence type="ECO:0000256" key="1">
    <source>
        <dbReference type="ARBA" id="ARBA00022679"/>
    </source>
</evidence>
<evidence type="ECO:0000313" key="5">
    <source>
        <dbReference type="Proteomes" id="UP000238322"/>
    </source>
</evidence>
<dbReference type="AlphaFoldDB" id="A0A2S8FQ69"/>
<keyword evidence="2" id="KW-0012">Acyltransferase</keyword>
<dbReference type="Pfam" id="PF00583">
    <property type="entry name" value="Acetyltransf_1"/>
    <property type="match status" value="1"/>
</dbReference>
<proteinExistence type="predicted"/>
<dbReference type="PROSITE" id="PS51186">
    <property type="entry name" value="GNAT"/>
    <property type="match status" value="1"/>
</dbReference>
<name>A0A2S8FQ69_9BACT</name>